<dbReference type="OrthoDB" id="435240at2759"/>
<proteinExistence type="predicted"/>
<name>A0A165PU81_9AGAM</name>
<evidence type="ECO:0000313" key="1">
    <source>
        <dbReference type="EMBL" id="KZT21505.1"/>
    </source>
</evidence>
<evidence type="ECO:0000313" key="2">
    <source>
        <dbReference type="Proteomes" id="UP000076761"/>
    </source>
</evidence>
<dbReference type="AlphaFoldDB" id="A0A165PU81"/>
<accession>A0A165PU81</accession>
<organism evidence="1 2">
    <name type="scientific">Neolentinus lepideus HHB14362 ss-1</name>
    <dbReference type="NCBI Taxonomy" id="1314782"/>
    <lineage>
        <taxon>Eukaryota</taxon>
        <taxon>Fungi</taxon>
        <taxon>Dikarya</taxon>
        <taxon>Basidiomycota</taxon>
        <taxon>Agaricomycotina</taxon>
        <taxon>Agaricomycetes</taxon>
        <taxon>Gloeophyllales</taxon>
        <taxon>Gloeophyllaceae</taxon>
        <taxon>Neolentinus</taxon>
    </lineage>
</organism>
<protein>
    <submittedName>
        <fullName evidence="1">Uncharacterized protein</fullName>
    </submittedName>
</protein>
<sequence>MVQLGLRGPIIQGCGCAGANSVLVDSRPQATSYPHSMHLIHAFSSEAQKDKYLPALVICRTSLISCCASYSSTSPRLRPWLNGDYGRRTAGWSWFYHQWCENVYQQRACCVSGFLPCVELTDLV</sequence>
<dbReference type="Proteomes" id="UP000076761">
    <property type="component" value="Unassembled WGS sequence"/>
</dbReference>
<reference evidence="1 2" key="1">
    <citation type="journal article" date="2016" name="Mol. Biol. Evol.">
        <title>Comparative Genomics of Early-Diverging Mushroom-Forming Fungi Provides Insights into the Origins of Lignocellulose Decay Capabilities.</title>
        <authorList>
            <person name="Nagy L.G."/>
            <person name="Riley R."/>
            <person name="Tritt A."/>
            <person name="Adam C."/>
            <person name="Daum C."/>
            <person name="Floudas D."/>
            <person name="Sun H."/>
            <person name="Yadav J.S."/>
            <person name="Pangilinan J."/>
            <person name="Larsson K.H."/>
            <person name="Matsuura K."/>
            <person name="Barry K."/>
            <person name="Labutti K."/>
            <person name="Kuo R."/>
            <person name="Ohm R.A."/>
            <person name="Bhattacharya S.S."/>
            <person name="Shirouzu T."/>
            <person name="Yoshinaga Y."/>
            <person name="Martin F.M."/>
            <person name="Grigoriev I.V."/>
            <person name="Hibbett D.S."/>
        </authorList>
    </citation>
    <scope>NUCLEOTIDE SEQUENCE [LARGE SCALE GENOMIC DNA]</scope>
    <source>
        <strain evidence="1 2">HHB14362 ss-1</strain>
    </source>
</reference>
<keyword evidence="2" id="KW-1185">Reference proteome</keyword>
<dbReference type="InParanoid" id="A0A165PU81"/>
<gene>
    <name evidence="1" type="ORF">NEOLEDRAFT_1139381</name>
</gene>
<dbReference type="EMBL" id="KV425606">
    <property type="protein sequence ID" value="KZT21505.1"/>
    <property type="molecule type" value="Genomic_DNA"/>
</dbReference>